<name>J3NLK2_GAET3</name>
<dbReference type="Proteomes" id="UP000006039">
    <property type="component" value="Unassembled WGS sequence"/>
</dbReference>
<feature type="region of interest" description="Disordered" evidence="1">
    <location>
        <begin position="1"/>
        <end position="34"/>
    </location>
</feature>
<reference evidence="3" key="4">
    <citation type="journal article" date="2015" name="G3 (Bethesda)">
        <title>Genome sequences of three phytopathogenic species of the Magnaporthaceae family of fungi.</title>
        <authorList>
            <person name="Okagaki L.H."/>
            <person name="Nunes C.C."/>
            <person name="Sailsbery J."/>
            <person name="Clay B."/>
            <person name="Brown D."/>
            <person name="John T."/>
            <person name="Oh Y."/>
            <person name="Young N."/>
            <person name="Fitzgerald M."/>
            <person name="Haas B.J."/>
            <person name="Zeng Q."/>
            <person name="Young S."/>
            <person name="Adiconis X."/>
            <person name="Fan L."/>
            <person name="Levin J.Z."/>
            <person name="Mitchell T.K."/>
            <person name="Okubara P.A."/>
            <person name="Farman M.L."/>
            <person name="Kohn L.M."/>
            <person name="Birren B."/>
            <person name="Ma L.-J."/>
            <person name="Dean R.A."/>
        </authorList>
    </citation>
    <scope>NUCLEOTIDE SEQUENCE</scope>
    <source>
        <strain evidence="3">R3-111a-1</strain>
    </source>
</reference>
<feature type="compositionally biased region" description="Pro residues" evidence="1">
    <location>
        <begin position="1"/>
        <end position="15"/>
    </location>
</feature>
<dbReference type="STRING" id="644352.J3NLK2"/>
<dbReference type="InterPro" id="IPR046670">
    <property type="entry name" value="DUF6540"/>
</dbReference>
<reference evidence="2" key="3">
    <citation type="submission" date="2010-09" db="EMBL/GenBank/DDBJ databases">
        <title>Annotation of Gaeumannomyces graminis var. tritici R3-111a-1.</title>
        <authorList>
            <consortium name="The Broad Institute Genome Sequencing Platform"/>
            <person name="Ma L.-J."/>
            <person name="Dead R."/>
            <person name="Young S.K."/>
            <person name="Zeng Q."/>
            <person name="Gargeya S."/>
            <person name="Fitzgerald M."/>
            <person name="Haas B."/>
            <person name="Abouelleil A."/>
            <person name="Alvarado L."/>
            <person name="Arachchi H.M."/>
            <person name="Berlin A."/>
            <person name="Brown A."/>
            <person name="Chapman S.B."/>
            <person name="Chen Z."/>
            <person name="Dunbar C."/>
            <person name="Freedman E."/>
            <person name="Gearin G."/>
            <person name="Gellesch M."/>
            <person name="Goldberg J."/>
            <person name="Griggs A."/>
            <person name="Gujja S."/>
            <person name="Heiman D."/>
            <person name="Howarth C."/>
            <person name="Larson L."/>
            <person name="Lui A."/>
            <person name="MacDonald P.J.P."/>
            <person name="Mehta T."/>
            <person name="Montmayeur A."/>
            <person name="Murphy C."/>
            <person name="Neiman D."/>
            <person name="Pearson M."/>
            <person name="Priest M."/>
            <person name="Roberts A."/>
            <person name="Saif S."/>
            <person name="Shea T."/>
            <person name="Shenoy N."/>
            <person name="Sisk P."/>
            <person name="Stolte C."/>
            <person name="Sykes S."/>
            <person name="Yandava C."/>
            <person name="Wortman J."/>
            <person name="Nusbaum C."/>
            <person name="Birren B."/>
        </authorList>
    </citation>
    <scope>NUCLEOTIDE SEQUENCE</scope>
    <source>
        <strain evidence="2">R3-111a-1</strain>
    </source>
</reference>
<evidence type="ECO:0000256" key="1">
    <source>
        <dbReference type="SAM" id="MobiDB-lite"/>
    </source>
</evidence>
<sequence length="172" mass="18575">MPLDTPPPPPPPPPSTSRNAAPPTAAPQPPAVASSGPPGSLLVKLLIFNGHPFKNHWAYFVPFARGVGVGVLMHAAGDVRTGFEFQIRWRHNFDLTGGRPMERIPLQWIDPRFLDEAAMFGHGSHKIDSTPVCLFEASAAKIQVPEKSLNSVADTAAAGRRVIQRDCQTLDS</sequence>
<dbReference type="RefSeq" id="XP_009218186.1">
    <property type="nucleotide sequence ID" value="XM_009219922.1"/>
</dbReference>
<dbReference type="GeneID" id="20342609"/>
<evidence type="ECO:0000313" key="3">
    <source>
        <dbReference type="EnsemblFungi" id="EJT82177"/>
    </source>
</evidence>
<dbReference type="OrthoDB" id="2999773at2759"/>
<dbReference type="Pfam" id="PF20174">
    <property type="entry name" value="DUF6540"/>
    <property type="match status" value="1"/>
</dbReference>
<reference evidence="3" key="5">
    <citation type="submission" date="2018-04" db="UniProtKB">
        <authorList>
            <consortium name="EnsemblFungi"/>
        </authorList>
    </citation>
    <scope>IDENTIFICATION</scope>
    <source>
        <strain evidence="3">R3-111a-1</strain>
    </source>
</reference>
<reference evidence="4" key="1">
    <citation type="submission" date="2010-07" db="EMBL/GenBank/DDBJ databases">
        <title>The genome sequence of Gaeumannomyces graminis var. tritici strain R3-111a-1.</title>
        <authorList>
            <consortium name="The Broad Institute Genome Sequencing Platform"/>
            <person name="Ma L.-J."/>
            <person name="Dead R."/>
            <person name="Young S."/>
            <person name="Zeng Q."/>
            <person name="Koehrsen M."/>
            <person name="Alvarado L."/>
            <person name="Berlin A."/>
            <person name="Chapman S.B."/>
            <person name="Chen Z."/>
            <person name="Freedman E."/>
            <person name="Gellesch M."/>
            <person name="Goldberg J."/>
            <person name="Griggs A."/>
            <person name="Gujja S."/>
            <person name="Heilman E.R."/>
            <person name="Heiman D."/>
            <person name="Hepburn T."/>
            <person name="Howarth C."/>
            <person name="Jen D."/>
            <person name="Larson L."/>
            <person name="Mehta T."/>
            <person name="Neiman D."/>
            <person name="Pearson M."/>
            <person name="Roberts A."/>
            <person name="Saif S."/>
            <person name="Shea T."/>
            <person name="Shenoy N."/>
            <person name="Sisk P."/>
            <person name="Stolte C."/>
            <person name="Sykes S."/>
            <person name="Walk T."/>
            <person name="White J."/>
            <person name="Yandava C."/>
            <person name="Haas B."/>
            <person name="Nusbaum C."/>
            <person name="Birren B."/>
        </authorList>
    </citation>
    <scope>NUCLEOTIDE SEQUENCE [LARGE SCALE GENOMIC DNA]</scope>
    <source>
        <strain evidence="4">R3-111a-1</strain>
    </source>
</reference>
<dbReference type="EMBL" id="GL385395">
    <property type="protein sequence ID" value="EJT82177.1"/>
    <property type="molecule type" value="Genomic_DNA"/>
</dbReference>
<evidence type="ECO:0000313" key="4">
    <source>
        <dbReference type="Proteomes" id="UP000006039"/>
    </source>
</evidence>
<proteinExistence type="predicted"/>
<evidence type="ECO:0000313" key="2">
    <source>
        <dbReference type="EMBL" id="EJT82177.1"/>
    </source>
</evidence>
<reference evidence="2" key="2">
    <citation type="submission" date="2010-07" db="EMBL/GenBank/DDBJ databases">
        <authorList>
            <consortium name="The Broad Institute Genome Sequencing Platform"/>
            <consortium name="Broad Institute Genome Sequencing Center for Infectious Disease"/>
            <person name="Ma L.-J."/>
            <person name="Dead R."/>
            <person name="Young S."/>
            <person name="Zeng Q."/>
            <person name="Koehrsen M."/>
            <person name="Alvarado L."/>
            <person name="Berlin A."/>
            <person name="Chapman S.B."/>
            <person name="Chen Z."/>
            <person name="Freedman E."/>
            <person name="Gellesch M."/>
            <person name="Goldberg J."/>
            <person name="Griggs A."/>
            <person name="Gujja S."/>
            <person name="Heilman E.R."/>
            <person name="Heiman D."/>
            <person name="Hepburn T."/>
            <person name="Howarth C."/>
            <person name="Jen D."/>
            <person name="Larson L."/>
            <person name="Mehta T."/>
            <person name="Neiman D."/>
            <person name="Pearson M."/>
            <person name="Roberts A."/>
            <person name="Saif S."/>
            <person name="Shea T."/>
            <person name="Shenoy N."/>
            <person name="Sisk P."/>
            <person name="Stolte C."/>
            <person name="Sykes S."/>
            <person name="Walk T."/>
            <person name="White J."/>
            <person name="Yandava C."/>
            <person name="Haas B."/>
            <person name="Nusbaum C."/>
            <person name="Birren B."/>
        </authorList>
    </citation>
    <scope>NUCLEOTIDE SEQUENCE</scope>
    <source>
        <strain evidence="2">R3-111a-1</strain>
    </source>
</reference>
<accession>J3NLK2</accession>
<dbReference type="HOGENOM" id="CLU_099931_1_0_1"/>
<organism evidence="2">
    <name type="scientific">Gaeumannomyces tritici (strain R3-111a-1)</name>
    <name type="common">Wheat and barley take-all root rot fungus</name>
    <name type="synonym">Gaeumannomyces graminis var. tritici</name>
    <dbReference type="NCBI Taxonomy" id="644352"/>
    <lineage>
        <taxon>Eukaryota</taxon>
        <taxon>Fungi</taxon>
        <taxon>Dikarya</taxon>
        <taxon>Ascomycota</taxon>
        <taxon>Pezizomycotina</taxon>
        <taxon>Sordariomycetes</taxon>
        <taxon>Sordariomycetidae</taxon>
        <taxon>Magnaporthales</taxon>
        <taxon>Magnaporthaceae</taxon>
        <taxon>Gaeumannomyces</taxon>
    </lineage>
</organism>
<dbReference type="eggNOG" id="ENOG502SEUF">
    <property type="taxonomic scope" value="Eukaryota"/>
</dbReference>
<gene>
    <name evidence="3" type="primary">20342609</name>
    <name evidence="2" type="ORF">GGTG_02151</name>
</gene>
<dbReference type="EnsemblFungi" id="EJT82177">
    <property type="protein sequence ID" value="EJT82177"/>
    <property type="gene ID" value="GGTG_02151"/>
</dbReference>
<keyword evidence="4" id="KW-1185">Reference proteome</keyword>
<dbReference type="AlphaFoldDB" id="J3NLK2"/>
<dbReference type="VEuPathDB" id="FungiDB:GGTG_02151"/>
<protein>
    <submittedName>
        <fullName evidence="2 3">Uncharacterized protein</fullName>
    </submittedName>
</protein>